<dbReference type="PRINTS" id="PR00682">
    <property type="entry name" value="IPNSYNTHASE"/>
</dbReference>
<reference evidence="11 12" key="1">
    <citation type="journal article" date="2018" name="Plant J.">
        <title>Genome sequences of Chlorella sorokiniana UTEX 1602 and Micractinium conductrix SAG 241.80: implications to maltose excretion by a green alga.</title>
        <authorList>
            <person name="Arriola M.B."/>
            <person name="Velmurugan N."/>
            <person name="Zhang Y."/>
            <person name="Plunkett M.H."/>
            <person name="Hondzo H."/>
            <person name="Barney B.M."/>
        </authorList>
    </citation>
    <scope>NUCLEOTIDE SEQUENCE [LARGE SCALE GENOMIC DNA]</scope>
    <source>
        <strain evidence="11 12">SAG 241.80</strain>
    </source>
</reference>
<feature type="domain" description="HTH myb-type" evidence="9">
    <location>
        <begin position="486"/>
        <end position="536"/>
    </location>
</feature>
<dbReference type="InterPro" id="IPR044861">
    <property type="entry name" value="IPNS-like_FE2OG_OXY"/>
</dbReference>
<dbReference type="InterPro" id="IPR005123">
    <property type="entry name" value="Oxoglu/Fe-dep_dioxygenase_dom"/>
</dbReference>
<keyword evidence="4 11" id="KW-0238">DNA-binding</keyword>
<dbReference type="InterPro" id="IPR017930">
    <property type="entry name" value="Myb_dom"/>
</dbReference>
<dbReference type="Pfam" id="PF00249">
    <property type="entry name" value="Myb_DNA-binding"/>
    <property type="match status" value="3"/>
</dbReference>
<dbReference type="GO" id="GO:0000981">
    <property type="term" value="F:DNA-binding transcription factor activity, RNA polymerase II-specific"/>
    <property type="evidence" value="ECO:0007669"/>
    <property type="project" value="TreeGrafter"/>
</dbReference>
<feature type="compositionally biased region" description="Low complexity" evidence="7">
    <location>
        <begin position="1042"/>
        <end position="1056"/>
    </location>
</feature>
<dbReference type="FunFam" id="2.60.120.330:FF:000012">
    <property type="entry name" value="Gibberellin 20 oxidase 1"/>
    <property type="match status" value="1"/>
</dbReference>
<evidence type="ECO:0000256" key="6">
    <source>
        <dbReference type="ARBA" id="ARBA00023242"/>
    </source>
</evidence>
<dbReference type="EMBL" id="LHPF02000007">
    <property type="protein sequence ID" value="PSC73255.1"/>
    <property type="molecule type" value="Genomic_DNA"/>
</dbReference>
<dbReference type="FunFam" id="1.10.10.60:FF:000010">
    <property type="entry name" value="Transcriptional activator Myb isoform A"/>
    <property type="match status" value="1"/>
</dbReference>
<accession>A0A2P6VGN7</accession>
<dbReference type="InterPro" id="IPR001005">
    <property type="entry name" value="SANT/Myb"/>
</dbReference>
<dbReference type="PROSITE" id="PS50090">
    <property type="entry name" value="MYB_LIKE"/>
    <property type="match status" value="3"/>
</dbReference>
<dbReference type="Proteomes" id="UP000239649">
    <property type="component" value="Unassembled WGS sequence"/>
</dbReference>
<evidence type="ECO:0000313" key="12">
    <source>
        <dbReference type="Proteomes" id="UP000239649"/>
    </source>
</evidence>
<dbReference type="SUPFAM" id="SSF51197">
    <property type="entry name" value="Clavaminate synthase-like"/>
    <property type="match status" value="1"/>
</dbReference>
<dbReference type="PANTHER" id="PTHR45614">
    <property type="entry name" value="MYB PROTEIN-RELATED"/>
    <property type="match status" value="1"/>
</dbReference>
<comment type="caution">
    <text evidence="11">The sequence shown here is derived from an EMBL/GenBank/DDBJ whole genome shotgun (WGS) entry which is preliminary data.</text>
</comment>
<dbReference type="GO" id="GO:0000978">
    <property type="term" value="F:RNA polymerase II cis-regulatory region sequence-specific DNA binding"/>
    <property type="evidence" value="ECO:0007669"/>
    <property type="project" value="TreeGrafter"/>
</dbReference>
<feature type="domain" description="Myb-like" evidence="8">
    <location>
        <begin position="383"/>
        <end position="429"/>
    </location>
</feature>
<dbReference type="GO" id="GO:0005634">
    <property type="term" value="C:nucleus"/>
    <property type="evidence" value="ECO:0007669"/>
    <property type="project" value="UniProtKB-SubCell"/>
</dbReference>
<gene>
    <name evidence="11" type="ORF">C2E20_3268</name>
</gene>
<dbReference type="Pfam" id="PF14226">
    <property type="entry name" value="DIOX_N"/>
    <property type="match status" value="1"/>
</dbReference>
<dbReference type="SUPFAM" id="SSF46689">
    <property type="entry name" value="Homeodomain-like"/>
    <property type="match status" value="2"/>
</dbReference>
<evidence type="ECO:0000256" key="4">
    <source>
        <dbReference type="ARBA" id="ARBA00023125"/>
    </source>
</evidence>
<keyword evidence="11" id="KW-0371">Homeobox</keyword>
<feature type="region of interest" description="Disordered" evidence="7">
    <location>
        <begin position="1031"/>
        <end position="1056"/>
    </location>
</feature>
<dbReference type="SMART" id="SM00717">
    <property type="entry name" value="SANT"/>
    <property type="match status" value="3"/>
</dbReference>
<keyword evidence="6" id="KW-0539">Nucleus</keyword>
<feature type="compositionally biased region" description="Low complexity" evidence="7">
    <location>
        <begin position="573"/>
        <end position="592"/>
    </location>
</feature>
<keyword evidence="5" id="KW-0804">Transcription</keyword>
<keyword evidence="12" id="KW-1185">Reference proteome</keyword>
<dbReference type="PANTHER" id="PTHR45614:SF25">
    <property type="entry name" value="MYB PROTEIN"/>
    <property type="match status" value="1"/>
</dbReference>
<name>A0A2P6VGN7_9CHLO</name>
<dbReference type="STRING" id="554055.A0A2P6VGN7"/>
<feature type="domain" description="HTH myb-type" evidence="9">
    <location>
        <begin position="430"/>
        <end position="485"/>
    </location>
</feature>
<organism evidence="11 12">
    <name type="scientific">Micractinium conductrix</name>
    <dbReference type="NCBI Taxonomy" id="554055"/>
    <lineage>
        <taxon>Eukaryota</taxon>
        <taxon>Viridiplantae</taxon>
        <taxon>Chlorophyta</taxon>
        <taxon>core chlorophytes</taxon>
        <taxon>Trebouxiophyceae</taxon>
        <taxon>Chlorellales</taxon>
        <taxon>Chlorellaceae</taxon>
        <taxon>Chlorella clade</taxon>
        <taxon>Micractinium</taxon>
    </lineage>
</organism>
<dbReference type="Gene3D" id="2.60.120.330">
    <property type="entry name" value="B-lactam Antibiotic, Isopenicillin N Synthase, Chain"/>
    <property type="match status" value="1"/>
</dbReference>
<evidence type="ECO:0000313" key="11">
    <source>
        <dbReference type="EMBL" id="PSC73255.1"/>
    </source>
</evidence>
<feature type="region of interest" description="Disordered" evidence="7">
    <location>
        <begin position="1104"/>
        <end position="1129"/>
    </location>
</feature>
<feature type="domain" description="Myb-like" evidence="8">
    <location>
        <begin position="482"/>
        <end position="532"/>
    </location>
</feature>
<dbReference type="Pfam" id="PF03171">
    <property type="entry name" value="2OG-FeII_Oxy"/>
    <property type="match status" value="1"/>
</dbReference>
<evidence type="ECO:0000259" key="8">
    <source>
        <dbReference type="PROSITE" id="PS50090"/>
    </source>
</evidence>
<feature type="region of interest" description="Disordered" evidence="7">
    <location>
        <begin position="543"/>
        <end position="735"/>
    </location>
</feature>
<evidence type="ECO:0000256" key="7">
    <source>
        <dbReference type="SAM" id="MobiDB-lite"/>
    </source>
</evidence>
<comment type="subcellular location">
    <subcellularLocation>
        <location evidence="1">Nucleus</location>
    </subcellularLocation>
</comment>
<dbReference type="FunFam" id="1.10.10.60:FF:000016">
    <property type="entry name" value="Transcriptional activator Myb isoform A"/>
    <property type="match status" value="1"/>
</dbReference>
<feature type="compositionally biased region" description="Gly residues" evidence="7">
    <location>
        <begin position="993"/>
        <end position="1005"/>
    </location>
</feature>
<keyword evidence="2" id="KW-0677">Repeat</keyword>
<proteinExistence type="predicted"/>
<keyword evidence="3" id="KW-0805">Transcription regulation</keyword>
<dbReference type="InterPro" id="IPR027443">
    <property type="entry name" value="IPNS-like_sf"/>
</dbReference>
<sequence>MAGAPPVIDGRGFLGPGAAAAAVPPEVAAAVAAAASSHGFFQLVNHGADGALLSRMQAAMRAFFDLPLDDKLEVRRSAENAMGFAHDELTKQTRDLKEVFDMCRLPHPELPDRHPSNRTLDGFNLWPAGQPEFRGAMLAYFTEMERCSFRLLEAFCAGLGMPTTTLHGLFEGQHTSFLRLNYYPLESPADGQLGVNAHTDAGFLTVLVQDDVPGLQMLDSEGQWQLVQPIPGALTINVGDQCQVLSNDRCRAPLHRVLASSARRRYSAPFFFNPRPDSDIAPLPQFVVAGHPAAYCPISWGEFRSKRYAGDYADHGEEVQISHYCLPASSDTAAAGAAAAAAAAGAAGADAAVRQRNDDPDYLGELLRHDTSRVQPKVRRNGRGGWTKQEDDLLRRMVAEYGAKNWKMIADHFTDRTDVQCLHRWQKVLNPEVHKGPWTQDEDEIILKLVAQHGPQKWTIIAEHLPGRIGKQCRERWHNHLNPAIKRGSWMRQEDEIIVRFHRKYGNQWARMAQHLKGRTDNAIKNHWNSTLRRKVEQGDFAGLPEWKAEDSDAEYDDDMSSMLEESQEPSDSAPSSPRGRQRSSSPFLPSSGSGGSGRASGPAAAATATAAAMGPTGSSRRSRASHSPSASPAAAVRDFAMVQASTAGATRRSRRVARRAGGASPGAEGEHCEDDLPEELPLPIPLPRPQRERLAAQRQHPAAQPQRPTPQQQQQQQQSLYQQQQQQQQERLSSSLLAQHDAVEQQKAAAAAAKAAVDAAAAGSFAAAAAMGCRAPLRRPPSMSLLVQAEMDALLGPEPPADLPPVAAAAAAPPAPQQAAAVAAHVAASAAAGGPAAPAGGEAARFPAAVPRGARVQQLQQQELPAERRLSTAVSIGPTISAAPDAAMPGTAAGSGGGLVAVPECPDTASAPAAAGGAAGSAGAAPATVAPPSTIHADTWRSLVDLGVASPPTGHTTVVGTPLHMGSQPSGTVATPAMLLFGTVLKSQHRSGGSGLRTGSGLRRGGTRRHPELSILQPVAAGQSALHALPAEPAPQPTPSAAPGSAGDAPAPACAGAAAAGPAASVAGGGPSRFGLAAAAAAAAADAAPAAVAAAAAAEAEEQAPAGMHTQAPTPLPEAGAQCGGAGGLECSESGSGLPLLLLSPPMTMPTSLLPLPPLSVSSAGAASRGGAAALAASGAAAAADAEAERLLHQQQFRPTSSKLSEMFKPLEEQQQQVARGAGSGSATAAAVSPVAVRRSPRTAAELRAAILRLAQMSPPQQQPGAAALLALPLPLGPPAPAGGTGLLQMPAAGAAVLQAEHGTGLSLLDLSVLEALSHPAAAQYRLDPSVPGGWDMQASPVGDASIAQFVQQALKSAGSGAGEHPLAAMRQAAADGGSLYSVAAQRLASGAGQPAAAQPAPVAATAL</sequence>
<evidence type="ECO:0000256" key="2">
    <source>
        <dbReference type="ARBA" id="ARBA00022737"/>
    </source>
</evidence>
<feature type="domain" description="HTH myb-type" evidence="9">
    <location>
        <begin position="383"/>
        <end position="429"/>
    </location>
</feature>
<feature type="region of interest" description="Disordered" evidence="7">
    <location>
        <begin position="987"/>
        <end position="1011"/>
    </location>
</feature>
<evidence type="ECO:0000256" key="3">
    <source>
        <dbReference type="ARBA" id="ARBA00023015"/>
    </source>
</evidence>
<dbReference type="PROSITE" id="PS51471">
    <property type="entry name" value="FE2OG_OXY"/>
    <property type="match status" value="1"/>
</dbReference>
<evidence type="ECO:0000256" key="5">
    <source>
        <dbReference type="ARBA" id="ARBA00023163"/>
    </source>
</evidence>
<dbReference type="PROSITE" id="PS51294">
    <property type="entry name" value="HTH_MYB"/>
    <property type="match status" value="3"/>
</dbReference>
<dbReference type="InterPro" id="IPR009057">
    <property type="entry name" value="Homeodomain-like_sf"/>
</dbReference>
<feature type="compositionally biased region" description="Low complexity" evidence="7">
    <location>
        <begin position="600"/>
        <end position="636"/>
    </location>
</feature>
<dbReference type="InterPro" id="IPR026992">
    <property type="entry name" value="DIOX_N"/>
</dbReference>
<dbReference type="InterPro" id="IPR050560">
    <property type="entry name" value="MYB_TF"/>
</dbReference>
<feature type="compositionally biased region" description="Low complexity" evidence="7">
    <location>
        <begin position="697"/>
        <end position="735"/>
    </location>
</feature>
<dbReference type="OrthoDB" id="288590at2759"/>
<protein>
    <submittedName>
        <fullName evidence="11">Homeodomain</fullName>
    </submittedName>
</protein>
<feature type="domain" description="Myb-like" evidence="8">
    <location>
        <begin position="430"/>
        <end position="481"/>
    </location>
</feature>
<evidence type="ECO:0000259" key="10">
    <source>
        <dbReference type="PROSITE" id="PS51471"/>
    </source>
</evidence>
<feature type="domain" description="Fe2OG dioxygenase" evidence="10">
    <location>
        <begin position="173"/>
        <end position="274"/>
    </location>
</feature>
<dbReference type="CDD" id="cd00167">
    <property type="entry name" value="SANT"/>
    <property type="match status" value="3"/>
</dbReference>
<dbReference type="Gene3D" id="1.10.10.60">
    <property type="entry name" value="Homeodomain-like"/>
    <property type="match status" value="3"/>
</dbReference>
<evidence type="ECO:0000259" key="9">
    <source>
        <dbReference type="PROSITE" id="PS51294"/>
    </source>
</evidence>
<evidence type="ECO:0000256" key="1">
    <source>
        <dbReference type="ARBA" id="ARBA00004123"/>
    </source>
</evidence>